<sequence length="128" mass="14105">TNPPNIDSIVRFSERYIEVRRPRLSQRLHETIMGEKSGPSSGGVARDCDLILDSMELTPPKKPRRDDILGGHHVLFLSGLEWLGTEAAGVEGFEDSHTPNVLRADGRQNLLRGSSSGLAFCEQTQNGH</sequence>
<evidence type="ECO:0000313" key="1">
    <source>
        <dbReference type="EMBL" id="ESK80716.1"/>
    </source>
</evidence>
<name>V2WJL3_MONRO</name>
<comment type="caution">
    <text evidence="1">The sequence shown here is derived from an EMBL/GenBank/DDBJ whole genome shotgun (WGS) entry which is preliminary data.</text>
</comment>
<feature type="non-terminal residue" evidence="1">
    <location>
        <position position="1"/>
    </location>
</feature>
<reference evidence="1 2" key="1">
    <citation type="journal article" date="2014" name="BMC Genomics">
        <title>Genome and secretome analysis of the hemibiotrophic fungal pathogen, Moniliophthora roreri, which causes frosty pod rot disease of cacao: mechanisms of the biotrophic and necrotrophic phases.</title>
        <authorList>
            <person name="Meinhardt L.W."/>
            <person name="Costa G.G.L."/>
            <person name="Thomazella D.P.T."/>
            <person name="Teixeira P.J.P.L."/>
            <person name="Carazzolle M.F."/>
            <person name="Schuster S.C."/>
            <person name="Carlson J.E."/>
            <person name="Guiltinan M.J."/>
            <person name="Mieczkowski P."/>
            <person name="Farmer A."/>
            <person name="Ramaraj T."/>
            <person name="Crozier J."/>
            <person name="Davis R.E."/>
            <person name="Shao J."/>
            <person name="Melnick R.L."/>
            <person name="Pereira G.A.G."/>
            <person name="Bailey B.A."/>
        </authorList>
    </citation>
    <scope>NUCLEOTIDE SEQUENCE [LARGE SCALE GENOMIC DNA]</scope>
    <source>
        <strain evidence="1 2">MCA 2997</strain>
    </source>
</reference>
<dbReference type="AlphaFoldDB" id="V2WJL3"/>
<gene>
    <name evidence="1" type="ORF">Moror_14667</name>
</gene>
<dbReference type="HOGENOM" id="CLU_1964815_0_0_1"/>
<evidence type="ECO:0000313" key="2">
    <source>
        <dbReference type="Proteomes" id="UP000017559"/>
    </source>
</evidence>
<protein>
    <submittedName>
        <fullName evidence="1">Uncharacterized protein</fullName>
    </submittedName>
</protein>
<organism evidence="1 2">
    <name type="scientific">Moniliophthora roreri (strain MCA 2997)</name>
    <name type="common">Cocoa frosty pod rot fungus</name>
    <name type="synonym">Crinipellis roreri</name>
    <dbReference type="NCBI Taxonomy" id="1381753"/>
    <lineage>
        <taxon>Eukaryota</taxon>
        <taxon>Fungi</taxon>
        <taxon>Dikarya</taxon>
        <taxon>Basidiomycota</taxon>
        <taxon>Agaricomycotina</taxon>
        <taxon>Agaricomycetes</taxon>
        <taxon>Agaricomycetidae</taxon>
        <taxon>Agaricales</taxon>
        <taxon>Marasmiineae</taxon>
        <taxon>Marasmiaceae</taxon>
        <taxon>Moniliophthora</taxon>
    </lineage>
</organism>
<dbReference type="KEGG" id="mrr:Moror_14667"/>
<accession>V2WJL3</accession>
<dbReference type="EMBL" id="AWSO01003077">
    <property type="protein sequence ID" value="ESK80716.1"/>
    <property type="molecule type" value="Genomic_DNA"/>
</dbReference>
<dbReference type="Proteomes" id="UP000017559">
    <property type="component" value="Unassembled WGS sequence"/>
</dbReference>
<keyword evidence="2" id="KW-1185">Reference proteome</keyword>
<proteinExistence type="predicted"/>